<dbReference type="EMBL" id="JACJQY010000061">
    <property type="protein sequence ID" value="MBD2319689.1"/>
    <property type="molecule type" value="Genomic_DNA"/>
</dbReference>
<name>A0ABR8CG60_9CYAN</name>
<protein>
    <submittedName>
        <fullName evidence="2">Transposase</fullName>
    </submittedName>
</protein>
<dbReference type="SMART" id="SM01321">
    <property type="entry name" value="Y1_Tnp"/>
    <property type="match status" value="1"/>
</dbReference>
<dbReference type="Proteomes" id="UP000618445">
    <property type="component" value="Unassembled WGS sequence"/>
</dbReference>
<organism evidence="2 3">
    <name type="scientific">Phormidium tenue FACHB-1050</name>
    <dbReference type="NCBI Taxonomy" id="2692857"/>
    <lineage>
        <taxon>Bacteria</taxon>
        <taxon>Bacillati</taxon>
        <taxon>Cyanobacteriota</taxon>
        <taxon>Cyanophyceae</taxon>
        <taxon>Oscillatoriophycideae</taxon>
        <taxon>Oscillatoriales</taxon>
        <taxon>Oscillatoriaceae</taxon>
        <taxon>Phormidium</taxon>
    </lineage>
</organism>
<dbReference type="InterPro" id="IPR036515">
    <property type="entry name" value="Transposase_17_sf"/>
</dbReference>
<dbReference type="InterPro" id="IPR052715">
    <property type="entry name" value="RAYT_transposase"/>
</dbReference>
<evidence type="ECO:0000313" key="3">
    <source>
        <dbReference type="Proteomes" id="UP000618445"/>
    </source>
</evidence>
<comment type="caution">
    <text evidence="2">The sequence shown here is derived from an EMBL/GenBank/DDBJ whole genome shotgun (WGS) entry which is preliminary data.</text>
</comment>
<dbReference type="Pfam" id="PF01797">
    <property type="entry name" value="Y1_Tnp"/>
    <property type="match status" value="1"/>
</dbReference>
<feature type="domain" description="Transposase IS200-like" evidence="1">
    <location>
        <begin position="21"/>
        <end position="156"/>
    </location>
</feature>
<evidence type="ECO:0000259" key="1">
    <source>
        <dbReference type="SMART" id="SM01321"/>
    </source>
</evidence>
<dbReference type="PANTHER" id="PTHR36966">
    <property type="entry name" value="REP-ASSOCIATED TYROSINE TRANSPOSASE"/>
    <property type="match status" value="1"/>
</dbReference>
<dbReference type="SUPFAM" id="SSF143422">
    <property type="entry name" value="Transposase IS200-like"/>
    <property type="match status" value="1"/>
</dbReference>
<sequence length="173" mass="20455">MPYNPDIHHRRSIRLKGYDYSQAGEYFITICINHRQPLLGAIADGIMIPNPAGTMVQTIWEEMPFHYPNLELDAFVLMPNHIHGIIVLKSPQIKPVMTLGEIIHRFKSFTTAKYRHGVNQEQWQPFIGRLWQRNYYEHIIRNQESRDRLRQYIANNPSSWESDLLYPNSDRPL</sequence>
<accession>A0ABR8CG60</accession>
<gene>
    <name evidence="2" type="ORF">H6G05_22980</name>
</gene>
<dbReference type="Gene3D" id="3.30.70.1290">
    <property type="entry name" value="Transposase IS200-like"/>
    <property type="match status" value="1"/>
</dbReference>
<dbReference type="RefSeq" id="WP_190581934.1">
    <property type="nucleotide sequence ID" value="NZ_CAWPQU010000058.1"/>
</dbReference>
<dbReference type="InterPro" id="IPR002686">
    <property type="entry name" value="Transposase_17"/>
</dbReference>
<reference evidence="2 3" key="1">
    <citation type="journal article" date="2020" name="ISME J.">
        <title>Comparative genomics reveals insights into cyanobacterial evolution and habitat adaptation.</title>
        <authorList>
            <person name="Chen M.Y."/>
            <person name="Teng W.K."/>
            <person name="Zhao L."/>
            <person name="Hu C.X."/>
            <person name="Zhou Y.K."/>
            <person name="Han B.P."/>
            <person name="Song L.R."/>
            <person name="Shu W.S."/>
        </authorList>
    </citation>
    <scope>NUCLEOTIDE SEQUENCE [LARGE SCALE GENOMIC DNA]</scope>
    <source>
        <strain evidence="2 3">FACHB-1050</strain>
    </source>
</reference>
<proteinExistence type="predicted"/>
<dbReference type="PANTHER" id="PTHR36966:SF1">
    <property type="entry name" value="REP-ASSOCIATED TYROSINE TRANSPOSASE"/>
    <property type="match status" value="1"/>
</dbReference>
<keyword evidence="3" id="KW-1185">Reference proteome</keyword>
<evidence type="ECO:0000313" key="2">
    <source>
        <dbReference type="EMBL" id="MBD2319689.1"/>
    </source>
</evidence>